<dbReference type="OrthoDB" id="514810at2"/>
<name>B8HQV5_CYAP4</name>
<proteinExistence type="predicted"/>
<sequence>MSEVPFSPEQLLTPEECMVVDSTMMPYRDKFATRLAIYALRTLQPIAEQLNVPIADLHPDQIGNSVRHDRRLLPQEEGSSDFADWYISVLTASLVPLKRVAAELGVSIEDLTVPQIVGWFEKEVATRLSGQPG</sequence>
<dbReference type="EMBL" id="CP001344">
    <property type="protein sequence ID" value="ACL45776.1"/>
    <property type="molecule type" value="Genomic_DNA"/>
</dbReference>
<dbReference type="HOGENOM" id="CLU_155298_0_0_3"/>
<dbReference type="KEGG" id="cyn:Cyan7425_3452"/>
<dbReference type="AlphaFoldDB" id="B8HQV5"/>
<accession>B8HQV5</accession>
<gene>
    <name evidence="1" type="ordered locus">Cyan7425_3452</name>
</gene>
<evidence type="ECO:0000313" key="1">
    <source>
        <dbReference type="EMBL" id="ACL45776.1"/>
    </source>
</evidence>
<dbReference type="STRING" id="395961.Cyan7425_3452"/>
<protein>
    <submittedName>
        <fullName evidence="1">Uncharacterized protein</fullName>
    </submittedName>
</protein>
<reference evidence="1" key="1">
    <citation type="submission" date="2009-01" db="EMBL/GenBank/DDBJ databases">
        <title>Complete sequence of chromosome Cyanothece sp. PCC 7425.</title>
        <authorList>
            <consortium name="US DOE Joint Genome Institute"/>
            <person name="Lucas S."/>
            <person name="Copeland A."/>
            <person name="Lapidus A."/>
            <person name="Glavina del Rio T."/>
            <person name="Dalin E."/>
            <person name="Tice H."/>
            <person name="Bruce D."/>
            <person name="Goodwin L."/>
            <person name="Pitluck S."/>
            <person name="Sims D."/>
            <person name="Meineke L."/>
            <person name="Brettin T."/>
            <person name="Detter J.C."/>
            <person name="Han C."/>
            <person name="Larimer F."/>
            <person name="Land M."/>
            <person name="Hauser L."/>
            <person name="Kyrpides N."/>
            <person name="Ovchinnikova G."/>
            <person name="Liberton M."/>
            <person name="Stoeckel J."/>
            <person name="Banerjee A."/>
            <person name="Singh A."/>
            <person name="Page L."/>
            <person name="Sato H."/>
            <person name="Zhao L."/>
            <person name="Sherman L."/>
            <person name="Pakrasi H."/>
            <person name="Richardson P."/>
        </authorList>
    </citation>
    <scope>NUCLEOTIDE SEQUENCE</scope>
    <source>
        <strain evidence="1">PCC 7425</strain>
    </source>
</reference>
<organism evidence="1">
    <name type="scientific">Cyanothece sp. (strain PCC 7425 / ATCC 29141)</name>
    <dbReference type="NCBI Taxonomy" id="395961"/>
    <lineage>
        <taxon>Bacteria</taxon>
        <taxon>Bacillati</taxon>
        <taxon>Cyanobacteriota</taxon>
        <taxon>Cyanophyceae</taxon>
        <taxon>Gomontiellales</taxon>
        <taxon>Cyanothecaceae</taxon>
        <taxon>Cyanothece</taxon>
    </lineage>
</organism>